<evidence type="ECO:0000313" key="2">
    <source>
        <dbReference type="EMBL" id="ADG79374.1"/>
    </source>
</evidence>
<dbReference type="InterPro" id="IPR000182">
    <property type="entry name" value="GNAT_dom"/>
</dbReference>
<dbReference type="PANTHER" id="PTHR37817">
    <property type="entry name" value="N-ACETYLTRANSFERASE EIS"/>
    <property type="match status" value="1"/>
</dbReference>
<dbReference type="Gene3D" id="3.40.630.30">
    <property type="match status" value="2"/>
</dbReference>
<dbReference type="Pfam" id="PF13527">
    <property type="entry name" value="Acetyltransf_9"/>
    <property type="match status" value="1"/>
</dbReference>
<dbReference type="GO" id="GO:0034069">
    <property type="term" value="F:aminoglycoside N-acetyltransferase activity"/>
    <property type="evidence" value="ECO:0007669"/>
    <property type="project" value="TreeGrafter"/>
</dbReference>
<dbReference type="HOGENOM" id="CLU_050659_0_0_11"/>
<name>D5UT89_TSUPD</name>
<proteinExistence type="predicted"/>
<dbReference type="Proteomes" id="UP000001213">
    <property type="component" value="Chromosome"/>
</dbReference>
<dbReference type="SUPFAM" id="SSF55729">
    <property type="entry name" value="Acyl-CoA N-acyltransferases (Nat)"/>
    <property type="match status" value="1"/>
</dbReference>
<sequence length="412" mass="44991">MTGSSAIKFQRVTTREQLEGFQQCASIGFQGHMPDQESWMEAVSAQLDSLDFRIAMDGDRTVGTFLSFDQGLTAVGGATVPVRAISAVTVLPTHRRRGILGNHMRDCLDEARANGVAAATLIAAEFAIYGRYGFGQSTETVDYRIAVDRAALPNPPVDQVLYVDGEEYLAASTRIREVLAFAGRVSKLDINQRRTAGLIRGDGPDTTLRVVLRRGVEVAGVLVYTVENKWTDGRPDSTLKITELLGIDAAAERDLWAFAMSIDWVRWVEAAQRPLDDLVTTVPADPRAVQVSNRTDFLWIRPFDVPALFSSRTYATDDRLVLEVTDPGYDGSNPGPAQGRFLIDGAAGTCTPTNESADLAVDVADLGRLWLSDEPVSRRVAIGAIREQADGAAARADLLLFSPRRPWTVEMF</sequence>
<reference evidence="2 3" key="2">
    <citation type="journal article" date="2011" name="Stand. Genomic Sci.">
        <title>Complete genome sequence of Tsukamurella paurometabola type strain (no. 33).</title>
        <authorList>
            <person name="Munk A.C."/>
            <person name="Lapidus A."/>
            <person name="Lucas S."/>
            <person name="Nolan M."/>
            <person name="Tice H."/>
            <person name="Cheng J.F."/>
            <person name="Del Rio T.G."/>
            <person name="Goodwin L."/>
            <person name="Pitluck S."/>
            <person name="Liolios K."/>
            <person name="Huntemann M."/>
            <person name="Ivanova N."/>
            <person name="Mavromatis K."/>
            <person name="Mikhailova N."/>
            <person name="Pati A."/>
            <person name="Chen A."/>
            <person name="Palaniappan K."/>
            <person name="Tapia R."/>
            <person name="Han C."/>
            <person name="Land M."/>
            <person name="Hauser L."/>
            <person name="Chang Y.J."/>
            <person name="Jeffries C.D."/>
            <person name="Brettin T."/>
            <person name="Yasawong M."/>
            <person name="Brambilla E.M."/>
            <person name="Rohde M."/>
            <person name="Sikorski J."/>
            <person name="Goker M."/>
            <person name="Detter J.C."/>
            <person name="Woyke T."/>
            <person name="Bristow J."/>
            <person name="Eisen J.A."/>
            <person name="Markowitz V."/>
            <person name="Hugenholtz P."/>
            <person name="Kyrpides N.C."/>
            <person name="Klenk H.P."/>
        </authorList>
    </citation>
    <scope>NUCLEOTIDE SEQUENCE [LARGE SCALE GENOMIC DNA]</scope>
    <source>
        <strain evidence="3">ATCC 8368 / DSM 20162 / CCUG 35730 / CIP 100753 / JCM 10117 / KCTC 9821 / NBRC 16120 / NCIMB 702349 / NCTC 13040</strain>
    </source>
</reference>
<dbReference type="InterPro" id="IPR041380">
    <property type="entry name" value="Acetyltransf_17"/>
</dbReference>
<dbReference type="Gene3D" id="3.30.1050.10">
    <property type="entry name" value="SCP2 sterol-binding domain"/>
    <property type="match status" value="1"/>
</dbReference>
<dbReference type="InterPro" id="IPR051554">
    <property type="entry name" value="Acetyltransferase_Eis"/>
</dbReference>
<accession>D5UT89</accession>
<reference evidence="3" key="1">
    <citation type="submission" date="2010-03" db="EMBL/GenBank/DDBJ databases">
        <title>The complete chromosome of Tsukamurella paurometabola DSM 20162.</title>
        <authorList>
            <consortium name="US DOE Joint Genome Institute (JGI-PGF)"/>
            <person name="Lucas S."/>
            <person name="Copeland A."/>
            <person name="Lapidus A."/>
            <person name="Glavina del Rio T."/>
            <person name="Dalin E."/>
            <person name="Tice H."/>
            <person name="Bruce D."/>
            <person name="Goodwin L."/>
            <person name="Pitluck S."/>
            <person name="Kyrpides N."/>
            <person name="Mavromatis K."/>
            <person name="Ivanova N."/>
            <person name="Mikhailova N."/>
            <person name="Munk A.C."/>
            <person name="Brettin T."/>
            <person name="Detter J.C."/>
            <person name="Tapia R."/>
            <person name="Han C."/>
            <person name="Larimer F."/>
            <person name="Land M."/>
            <person name="Hauser L."/>
            <person name="Markowitz V."/>
            <person name="Cheng J.-F."/>
            <person name="Hugenholtz P."/>
            <person name="Woyke T."/>
            <person name="Wu D."/>
            <person name="Jando M."/>
            <person name="Brambilla E."/>
            <person name="Klenk H.-P."/>
            <person name="Eisen J.A."/>
        </authorList>
    </citation>
    <scope>NUCLEOTIDE SEQUENCE [LARGE SCALE GENOMIC DNA]</scope>
    <source>
        <strain evidence="3">ATCC 8368 / DSM 20162 / CCUG 35730 / CIP 100753 / JCM 10117 / KCTC 9821 / NBRC 16120 / NCIMB 702349 / NCTC 13040</strain>
    </source>
</reference>
<dbReference type="KEGG" id="tpr:Tpau_2776"/>
<dbReference type="RefSeq" id="WP_013127388.1">
    <property type="nucleotide sequence ID" value="NC_014158.1"/>
</dbReference>
<organism evidence="2 3">
    <name type="scientific">Tsukamurella paurometabola (strain ATCC 8368 / DSM 20162 / CCUG 35730 / CIP 100753 / JCM 10117 / KCTC 9821 / NBRC 16120 / NCIMB 702349 / NCTC 13040)</name>
    <name type="common">Corynebacterium paurometabolum</name>
    <dbReference type="NCBI Taxonomy" id="521096"/>
    <lineage>
        <taxon>Bacteria</taxon>
        <taxon>Bacillati</taxon>
        <taxon>Actinomycetota</taxon>
        <taxon>Actinomycetes</taxon>
        <taxon>Mycobacteriales</taxon>
        <taxon>Tsukamurellaceae</taxon>
        <taxon>Tsukamurella</taxon>
    </lineage>
</organism>
<dbReference type="Pfam" id="PF17668">
    <property type="entry name" value="Acetyltransf_17"/>
    <property type="match status" value="1"/>
</dbReference>
<dbReference type="Pfam" id="PF13530">
    <property type="entry name" value="SCP2_2"/>
    <property type="match status" value="1"/>
</dbReference>
<dbReference type="eggNOG" id="COG4552">
    <property type="taxonomic scope" value="Bacteria"/>
</dbReference>
<feature type="domain" description="N-acetyltransferase" evidence="1">
    <location>
        <begin position="7"/>
        <end position="155"/>
    </location>
</feature>
<dbReference type="PROSITE" id="PS51186">
    <property type="entry name" value="GNAT"/>
    <property type="match status" value="1"/>
</dbReference>
<dbReference type="EMBL" id="CP001966">
    <property type="protein sequence ID" value="ADG79374.1"/>
    <property type="molecule type" value="Genomic_DNA"/>
</dbReference>
<dbReference type="GO" id="GO:0030649">
    <property type="term" value="P:aminoglycoside antibiotic catabolic process"/>
    <property type="evidence" value="ECO:0007669"/>
    <property type="project" value="TreeGrafter"/>
</dbReference>
<dbReference type="InterPro" id="IPR016181">
    <property type="entry name" value="Acyl_CoA_acyltransferase"/>
</dbReference>
<evidence type="ECO:0000259" key="1">
    <source>
        <dbReference type="PROSITE" id="PS51186"/>
    </source>
</evidence>
<dbReference type="STRING" id="521096.Tpau_2776"/>
<dbReference type="AlphaFoldDB" id="D5UT89"/>
<keyword evidence="3" id="KW-1185">Reference proteome</keyword>
<evidence type="ECO:0000313" key="3">
    <source>
        <dbReference type="Proteomes" id="UP000001213"/>
    </source>
</evidence>
<protein>
    <recommendedName>
        <fullName evidence="1">N-acetyltransferase domain-containing protein</fullName>
    </recommendedName>
</protein>
<dbReference type="InterPro" id="IPR025559">
    <property type="entry name" value="Eis_dom"/>
</dbReference>
<gene>
    <name evidence="2" type="ordered locus">Tpau_2776</name>
</gene>
<dbReference type="InterPro" id="IPR036527">
    <property type="entry name" value="SCP2_sterol-bd_dom_sf"/>
</dbReference>
<dbReference type="PANTHER" id="PTHR37817:SF1">
    <property type="entry name" value="N-ACETYLTRANSFERASE EIS"/>
    <property type="match status" value="1"/>
</dbReference>
<dbReference type="SUPFAM" id="SSF55718">
    <property type="entry name" value="SCP-like"/>
    <property type="match status" value="1"/>
</dbReference>